<sequence>MSSTTSSVTPQLGGLAGVALFLVTVLAFVAESQLTQYVQTDLHYHKPFFIFYLVHSALAITFPLHLLYLSVASKHSIAAILRGLRIAISNHLSPDTGSGSKTFPYPRFLWLVLLLTFGITCPSILWFAAISLASVSDVTAIWNTNAFFAYLITVQVFKLQWEARKLIAVVIATLGVAVVVYGGVTSGGEATSGIIEISSVPSAPVVGSILTLVASIGYGLYQVLYKMYAALPSDPEAKQHTPYQPIPDDGEIAAENEEYAVHHPPLGLHADLLTSLIGVATFLVLWIFIPVLHKTGVETFRWPSDRHTVLSIVAIALTGVVFNAGLMMLLSIWGPIITSVGNLLSIVVVVIYEVIFGNGLATLTVWSLLGCGVIVLAFGVLAYDMFTQQPSE</sequence>
<accession>A0A8H7FAM2</accession>
<feature type="transmembrane region" description="Helical" evidence="1">
    <location>
        <begin position="363"/>
        <end position="383"/>
    </location>
</feature>
<feature type="transmembrane region" description="Helical" evidence="1">
    <location>
        <begin position="12"/>
        <end position="30"/>
    </location>
</feature>
<feature type="transmembrane region" description="Helical" evidence="1">
    <location>
        <begin position="50"/>
        <end position="72"/>
    </location>
</feature>
<evidence type="ECO:0000313" key="3">
    <source>
        <dbReference type="Proteomes" id="UP000629468"/>
    </source>
</evidence>
<dbReference type="InterPro" id="IPR037185">
    <property type="entry name" value="EmrE-like"/>
</dbReference>
<proteinExistence type="predicted"/>
<evidence type="ECO:0000256" key="1">
    <source>
        <dbReference type="SAM" id="Phobius"/>
    </source>
</evidence>
<comment type="caution">
    <text evidence="2">The sequence shown here is derived from an EMBL/GenBank/DDBJ whole genome shotgun (WGS) entry which is preliminary data.</text>
</comment>
<feature type="transmembrane region" description="Helical" evidence="1">
    <location>
        <begin position="340"/>
        <end position="357"/>
    </location>
</feature>
<reference evidence="2 3" key="1">
    <citation type="journal article" name="Sci. Rep.">
        <title>Telomere-to-telomere assembled and centromere annotated genomes of the two main subspecies of the button mushroom Agaricus bisporus reveal especially polymorphic chromosome ends.</title>
        <authorList>
            <person name="Sonnenberg A.S.M."/>
            <person name="Sedaghat-Telgerd N."/>
            <person name="Lavrijssen B."/>
            <person name="Ohm R.A."/>
            <person name="Hendrickx P.M."/>
            <person name="Scholtmeijer K."/>
            <person name="Baars J.J.P."/>
            <person name="van Peer A."/>
        </authorList>
    </citation>
    <scope>NUCLEOTIDE SEQUENCE [LARGE SCALE GENOMIC DNA]</scope>
    <source>
        <strain evidence="2 3">H119_p4</strain>
    </source>
</reference>
<evidence type="ECO:0000313" key="2">
    <source>
        <dbReference type="EMBL" id="KAF7784297.1"/>
    </source>
</evidence>
<keyword evidence="1" id="KW-0472">Membrane</keyword>
<protein>
    <recommendedName>
        <fullName evidence="4">EamA domain-containing protein</fullName>
    </recommendedName>
</protein>
<feature type="transmembrane region" description="Helical" evidence="1">
    <location>
        <begin position="204"/>
        <end position="221"/>
    </location>
</feature>
<feature type="transmembrane region" description="Helical" evidence="1">
    <location>
        <begin position="272"/>
        <end position="289"/>
    </location>
</feature>
<evidence type="ECO:0008006" key="4">
    <source>
        <dbReference type="Google" id="ProtNLM"/>
    </source>
</evidence>
<gene>
    <name evidence="2" type="ORF">Agabi119p4_462</name>
</gene>
<dbReference type="PANTHER" id="PTHR19346">
    <property type="entry name" value="SUGAR PHOSPHATE TRANSPORTER DOMAIN-CONTAINING PROTEIN"/>
    <property type="match status" value="1"/>
</dbReference>
<name>A0A8H7FAM2_AGABI</name>
<feature type="transmembrane region" description="Helical" evidence="1">
    <location>
        <begin position="108"/>
        <end position="128"/>
    </location>
</feature>
<dbReference type="InterPro" id="IPR026505">
    <property type="entry name" value="Solute_c_fam_35_mem_F3/F4"/>
</dbReference>
<feature type="transmembrane region" description="Helical" evidence="1">
    <location>
        <begin position="140"/>
        <end position="159"/>
    </location>
</feature>
<keyword evidence="1" id="KW-0812">Transmembrane</keyword>
<dbReference type="EMBL" id="JABXXO010000001">
    <property type="protein sequence ID" value="KAF7784297.1"/>
    <property type="molecule type" value="Genomic_DNA"/>
</dbReference>
<feature type="transmembrane region" description="Helical" evidence="1">
    <location>
        <begin position="166"/>
        <end position="184"/>
    </location>
</feature>
<keyword evidence="1" id="KW-1133">Transmembrane helix</keyword>
<dbReference type="PANTHER" id="PTHR19346:SF4">
    <property type="entry name" value="SUGAR PHOSPHATE TRANSPORTER DOMAIN-CONTAINING PROTEIN"/>
    <property type="match status" value="1"/>
</dbReference>
<dbReference type="SUPFAM" id="SSF103481">
    <property type="entry name" value="Multidrug resistance efflux transporter EmrE"/>
    <property type="match status" value="1"/>
</dbReference>
<dbReference type="AlphaFoldDB" id="A0A8H7FAM2"/>
<dbReference type="Proteomes" id="UP000629468">
    <property type="component" value="Unassembled WGS sequence"/>
</dbReference>
<organism evidence="2 3">
    <name type="scientific">Agaricus bisporus var. burnettii</name>
    <dbReference type="NCBI Taxonomy" id="192524"/>
    <lineage>
        <taxon>Eukaryota</taxon>
        <taxon>Fungi</taxon>
        <taxon>Dikarya</taxon>
        <taxon>Basidiomycota</taxon>
        <taxon>Agaricomycotina</taxon>
        <taxon>Agaricomycetes</taxon>
        <taxon>Agaricomycetidae</taxon>
        <taxon>Agaricales</taxon>
        <taxon>Agaricineae</taxon>
        <taxon>Agaricaceae</taxon>
        <taxon>Agaricus</taxon>
    </lineage>
</organism>
<feature type="transmembrane region" description="Helical" evidence="1">
    <location>
        <begin position="309"/>
        <end position="333"/>
    </location>
</feature>